<name>A0A9P6LSJ1_9FUNG</name>
<feature type="transmembrane region" description="Helical" evidence="1">
    <location>
        <begin position="49"/>
        <end position="67"/>
    </location>
</feature>
<keyword evidence="1" id="KW-0812">Transmembrane</keyword>
<feature type="transmembrane region" description="Helical" evidence="1">
    <location>
        <begin position="79"/>
        <end position="101"/>
    </location>
</feature>
<evidence type="ECO:0000256" key="1">
    <source>
        <dbReference type="SAM" id="Phobius"/>
    </source>
</evidence>
<evidence type="ECO:0000313" key="2">
    <source>
        <dbReference type="EMBL" id="KAF9928425.1"/>
    </source>
</evidence>
<accession>A0A9P6LSJ1</accession>
<dbReference type="Proteomes" id="UP000749646">
    <property type="component" value="Unassembled WGS sequence"/>
</dbReference>
<keyword evidence="1" id="KW-1133">Transmembrane helix</keyword>
<protein>
    <recommendedName>
        <fullName evidence="4">Protein-S-isoprenylcysteine O-methyltransferase</fullName>
    </recommendedName>
</protein>
<dbReference type="Gene3D" id="1.20.120.1630">
    <property type="match status" value="1"/>
</dbReference>
<feature type="transmembrane region" description="Helical" evidence="1">
    <location>
        <begin position="113"/>
        <end position="136"/>
    </location>
</feature>
<sequence>MLAKAVCISLHTAAIILSIRPPTSSKTKEKSDKVKDEGLFLNILLDFVPRFGQSAAAIATAFYILMMSQGYIAGELEPWQVLTTVAALMLAGIPYAFSMAYKGYWTFLIKPYMVIPIPGSVLMIMGLIICYGVMALRVQGEEKMLSQHFGSEWKQHVSTRWRFIPFVL</sequence>
<dbReference type="OrthoDB" id="422086at2759"/>
<dbReference type="AlphaFoldDB" id="A0A9P6LSJ1"/>
<keyword evidence="1" id="KW-0472">Membrane</keyword>
<organism evidence="2 3">
    <name type="scientific">Modicella reniformis</name>
    <dbReference type="NCBI Taxonomy" id="1440133"/>
    <lineage>
        <taxon>Eukaryota</taxon>
        <taxon>Fungi</taxon>
        <taxon>Fungi incertae sedis</taxon>
        <taxon>Mucoromycota</taxon>
        <taxon>Mortierellomycotina</taxon>
        <taxon>Mortierellomycetes</taxon>
        <taxon>Mortierellales</taxon>
        <taxon>Mortierellaceae</taxon>
        <taxon>Modicella</taxon>
    </lineage>
</organism>
<reference evidence="2" key="1">
    <citation type="journal article" date="2020" name="Fungal Divers.">
        <title>Resolving the Mortierellaceae phylogeny through synthesis of multi-gene phylogenetics and phylogenomics.</title>
        <authorList>
            <person name="Vandepol N."/>
            <person name="Liber J."/>
            <person name="Desiro A."/>
            <person name="Na H."/>
            <person name="Kennedy M."/>
            <person name="Barry K."/>
            <person name="Grigoriev I.V."/>
            <person name="Miller A.N."/>
            <person name="O'Donnell K."/>
            <person name="Stajich J.E."/>
            <person name="Bonito G."/>
        </authorList>
    </citation>
    <scope>NUCLEOTIDE SEQUENCE</scope>
    <source>
        <strain evidence="2">MES-2147</strain>
    </source>
</reference>
<keyword evidence="3" id="KW-1185">Reference proteome</keyword>
<proteinExistence type="predicted"/>
<comment type="caution">
    <text evidence="2">The sequence shown here is derived from an EMBL/GenBank/DDBJ whole genome shotgun (WGS) entry which is preliminary data.</text>
</comment>
<gene>
    <name evidence="2" type="ORF">BGZ65_006290</name>
</gene>
<evidence type="ECO:0008006" key="4">
    <source>
        <dbReference type="Google" id="ProtNLM"/>
    </source>
</evidence>
<dbReference type="EMBL" id="JAAAHW010010253">
    <property type="protein sequence ID" value="KAF9928425.1"/>
    <property type="molecule type" value="Genomic_DNA"/>
</dbReference>
<evidence type="ECO:0000313" key="3">
    <source>
        <dbReference type="Proteomes" id="UP000749646"/>
    </source>
</evidence>